<evidence type="ECO:0000313" key="2">
    <source>
        <dbReference type="EMBL" id="RDC64590.1"/>
    </source>
</evidence>
<feature type="transmembrane region" description="Helical" evidence="1">
    <location>
        <begin position="12"/>
        <end position="32"/>
    </location>
</feature>
<dbReference type="PROSITE" id="PS51257">
    <property type="entry name" value="PROKAR_LIPOPROTEIN"/>
    <property type="match status" value="1"/>
</dbReference>
<sequence length="182" mass="20804">MKINPGNFRKLFLLKSGIYFVIIGLYSCAGTTNTVIKTTPNTSNYTKAYIISAVNSQYIKFKFGAITPFGYIVLPDDSAQKHEVIGNTDFVIKKELEKIGISAEIGNKEIIPEGFDLIVMYNDTWRWDFKKVLDKLEIVFISPDGREELARSTFNIYPNKELHNFPTPEKEVPKMLNQLLKK</sequence>
<keyword evidence="1" id="KW-0472">Membrane</keyword>
<dbReference type="RefSeq" id="WP_115373727.1">
    <property type="nucleotide sequence ID" value="NZ_QASA01000001.1"/>
</dbReference>
<dbReference type="Proteomes" id="UP000253919">
    <property type="component" value="Unassembled WGS sequence"/>
</dbReference>
<name>A0A369QJV2_9BACT</name>
<keyword evidence="3" id="KW-1185">Reference proteome</keyword>
<evidence type="ECO:0000256" key="1">
    <source>
        <dbReference type="SAM" id="Phobius"/>
    </source>
</evidence>
<keyword evidence="1" id="KW-1133">Transmembrane helix</keyword>
<dbReference type="EMBL" id="QASA01000001">
    <property type="protein sequence ID" value="RDC64590.1"/>
    <property type="molecule type" value="Genomic_DNA"/>
</dbReference>
<proteinExistence type="predicted"/>
<accession>A0A369QJV2</accession>
<reference evidence="2 3" key="1">
    <citation type="submission" date="2018-04" db="EMBL/GenBank/DDBJ databases">
        <title>Adhaeribacter sp. HMF7616 genome sequencing and assembly.</title>
        <authorList>
            <person name="Kang H."/>
            <person name="Kang J."/>
            <person name="Cha I."/>
            <person name="Kim H."/>
            <person name="Joh K."/>
        </authorList>
    </citation>
    <scope>NUCLEOTIDE SEQUENCE [LARGE SCALE GENOMIC DNA]</scope>
    <source>
        <strain evidence="2 3">HMF7616</strain>
    </source>
</reference>
<gene>
    <name evidence="2" type="ORF">AHMF7616_03206</name>
</gene>
<protein>
    <submittedName>
        <fullName evidence="2">Uncharacterized protein</fullName>
    </submittedName>
</protein>
<dbReference type="OrthoDB" id="1436842at2"/>
<evidence type="ECO:0000313" key="3">
    <source>
        <dbReference type="Proteomes" id="UP000253919"/>
    </source>
</evidence>
<dbReference type="AlphaFoldDB" id="A0A369QJV2"/>
<keyword evidence="1" id="KW-0812">Transmembrane</keyword>
<organism evidence="2 3">
    <name type="scientific">Adhaeribacter pallidiroseus</name>
    <dbReference type="NCBI Taxonomy" id="2072847"/>
    <lineage>
        <taxon>Bacteria</taxon>
        <taxon>Pseudomonadati</taxon>
        <taxon>Bacteroidota</taxon>
        <taxon>Cytophagia</taxon>
        <taxon>Cytophagales</taxon>
        <taxon>Hymenobacteraceae</taxon>
        <taxon>Adhaeribacter</taxon>
    </lineage>
</organism>
<comment type="caution">
    <text evidence="2">The sequence shown here is derived from an EMBL/GenBank/DDBJ whole genome shotgun (WGS) entry which is preliminary data.</text>
</comment>